<dbReference type="EMBL" id="FUWJ01000003">
    <property type="protein sequence ID" value="SKA04551.1"/>
    <property type="molecule type" value="Genomic_DNA"/>
</dbReference>
<gene>
    <name evidence="2" type="ORF">SAMN02745126_03300</name>
</gene>
<feature type="transmembrane region" description="Helical" evidence="1">
    <location>
        <begin position="80"/>
        <end position="101"/>
    </location>
</feature>
<evidence type="ECO:0000256" key="1">
    <source>
        <dbReference type="SAM" id="Phobius"/>
    </source>
</evidence>
<dbReference type="InterPro" id="IPR010865">
    <property type="entry name" value="DUF1499"/>
</dbReference>
<dbReference type="Pfam" id="PF07386">
    <property type="entry name" value="DUF1499"/>
    <property type="match status" value="1"/>
</dbReference>
<dbReference type="OrthoDB" id="1523552at2"/>
<feature type="transmembrane region" description="Helical" evidence="1">
    <location>
        <begin position="12"/>
        <end position="31"/>
    </location>
</feature>
<protein>
    <recommendedName>
        <fullName evidence="4">DUF1499 domain-containing protein</fullName>
    </recommendedName>
</protein>
<dbReference type="AlphaFoldDB" id="A0A1T4QM57"/>
<feature type="transmembrane region" description="Helical" evidence="1">
    <location>
        <begin position="51"/>
        <end position="68"/>
    </location>
</feature>
<keyword evidence="1" id="KW-1133">Transmembrane helix</keyword>
<accession>A0A1T4QM57</accession>
<dbReference type="STRING" id="225324.SAMN02745126_03300"/>
<keyword evidence="1" id="KW-0812">Transmembrane</keyword>
<organism evidence="2 3">
    <name type="scientific">Enhydrobacter aerosaccus</name>
    <dbReference type="NCBI Taxonomy" id="225324"/>
    <lineage>
        <taxon>Bacteria</taxon>
        <taxon>Pseudomonadati</taxon>
        <taxon>Pseudomonadota</taxon>
        <taxon>Alphaproteobacteria</taxon>
        <taxon>Hyphomicrobiales</taxon>
        <taxon>Enhydrobacter</taxon>
    </lineage>
</organism>
<dbReference type="Proteomes" id="UP000190092">
    <property type="component" value="Unassembled WGS sequence"/>
</dbReference>
<evidence type="ECO:0008006" key="4">
    <source>
        <dbReference type="Google" id="ProtNLM"/>
    </source>
</evidence>
<evidence type="ECO:0000313" key="3">
    <source>
        <dbReference type="Proteomes" id="UP000190092"/>
    </source>
</evidence>
<evidence type="ECO:0000313" key="2">
    <source>
        <dbReference type="EMBL" id="SKA04551.1"/>
    </source>
</evidence>
<sequence length="252" mass="27389">MIFRAANPVSHRLARMAFYLACLAAPVVAIAGPLHRYLGLDRDIALDVFRYGFYLATGAIALGLATVVPTRPGERRRGFLAALLALGIGIAAAWAPLSWLMHAYRAPALNDITTDTEDPPKLVVTAKMRQGATNDPAYPGPSAAELQHAIYPDLTPIKLRIAPAEAFKRVDQVAMEMGWDVVARAPSEGRIEAVATSPWFGFQDDISIRIRKDGPDGSRIDIRSKSRTGKSDLGVNAERIRTFATRLLQQGS</sequence>
<reference evidence="3" key="1">
    <citation type="submission" date="2017-02" db="EMBL/GenBank/DDBJ databases">
        <authorList>
            <person name="Varghese N."/>
            <person name="Submissions S."/>
        </authorList>
    </citation>
    <scope>NUCLEOTIDE SEQUENCE [LARGE SCALE GENOMIC DNA]</scope>
    <source>
        <strain evidence="3">ATCC 27094</strain>
    </source>
</reference>
<keyword evidence="1" id="KW-0472">Membrane</keyword>
<keyword evidence="3" id="KW-1185">Reference proteome</keyword>
<proteinExistence type="predicted"/>
<dbReference type="RefSeq" id="WP_085934987.1">
    <property type="nucleotide sequence ID" value="NZ_FUWJ01000003.1"/>
</dbReference>
<name>A0A1T4QM57_9HYPH</name>